<gene>
    <name evidence="1" type="ORF">PIB30_097073</name>
</gene>
<sequence length="156" mass="17808">MPLHQSLVNIASMLKEIKEGQQSSPTLLKRQPDTSQQKPAKHCGICSCNSHYTNECPQLQEDNTIASTHNFFEATTIPPYNKQYYTQGWCNNQPTRWNPLSSSKLSLVNLTHTANHKTFKIQDTNLHITVNHTLQRILLRLVMMKPSVPSKGKIKR</sequence>
<protein>
    <submittedName>
        <fullName evidence="1">Uncharacterized protein</fullName>
    </submittedName>
</protein>
<dbReference type="EMBL" id="JASCZI010002356">
    <property type="protein sequence ID" value="MED6116117.1"/>
    <property type="molecule type" value="Genomic_DNA"/>
</dbReference>
<comment type="caution">
    <text evidence="1">The sequence shown here is derived from an EMBL/GenBank/DDBJ whole genome shotgun (WGS) entry which is preliminary data.</text>
</comment>
<proteinExistence type="predicted"/>
<organism evidence="1 2">
    <name type="scientific">Stylosanthes scabra</name>
    <dbReference type="NCBI Taxonomy" id="79078"/>
    <lineage>
        <taxon>Eukaryota</taxon>
        <taxon>Viridiplantae</taxon>
        <taxon>Streptophyta</taxon>
        <taxon>Embryophyta</taxon>
        <taxon>Tracheophyta</taxon>
        <taxon>Spermatophyta</taxon>
        <taxon>Magnoliopsida</taxon>
        <taxon>eudicotyledons</taxon>
        <taxon>Gunneridae</taxon>
        <taxon>Pentapetalae</taxon>
        <taxon>rosids</taxon>
        <taxon>fabids</taxon>
        <taxon>Fabales</taxon>
        <taxon>Fabaceae</taxon>
        <taxon>Papilionoideae</taxon>
        <taxon>50 kb inversion clade</taxon>
        <taxon>dalbergioids sensu lato</taxon>
        <taxon>Dalbergieae</taxon>
        <taxon>Pterocarpus clade</taxon>
        <taxon>Stylosanthes</taxon>
    </lineage>
</organism>
<reference evidence="1 2" key="1">
    <citation type="journal article" date="2023" name="Plants (Basel)">
        <title>Bridging the Gap: Combining Genomics and Transcriptomics Approaches to Understand Stylosanthes scabra, an Orphan Legume from the Brazilian Caatinga.</title>
        <authorList>
            <person name="Ferreira-Neto J.R.C."/>
            <person name="da Silva M.D."/>
            <person name="Binneck E."/>
            <person name="de Melo N.F."/>
            <person name="da Silva R.H."/>
            <person name="de Melo A.L.T.M."/>
            <person name="Pandolfi V."/>
            <person name="Bustamante F.O."/>
            <person name="Brasileiro-Vidal A.C."/>
            <person name="Benko-Iseppon A.M."/>
        </authorList>
    </citation>
    <scope>NUCLEOTIDE SEQUENCE [LARGE SCALE GENOMIC DNA]</scope>
    <source>
        <tissue evidence="1">Leaves</tissue>
    </source>
</reference>
<keyword evidence="2" id="KW-1185">Reference proteome</keyword>
<evidence type="ECO:0000313" key="1">
    <source>
        <dbReference type="EMBL" id="MED6116117.1"/>
    </source>
</evidence>
<name>A0ABU6QVN8_9FABA</name>
<evidence type="ECO:0000313" key="2">
    <source>
        <dbReference type="Proteomes" id="UP001341840"/>
    </source>
</evidence>
<dbReference type="Proteomes" id="UP001341840">
    <property type="component" value="Unassembled WGS sequence"/>
</dbReference>
<accession>A0ABU6QVN8</accession>